<protein>
    <submittedName>
        <fullName evidence="2">Uncharacterized protein</fullName>
    </submittedName>
</protein>
<evidence type="ECO:0000313" key="3">
    <source>
        <dbReference type="Proteomes" id="UP000029839"/>
    </source>
</evidence>
<keyword evidence="1" id="KW-0812">Transmembrane</keyword>
<proteinExistence type="predicted"/>
<organism evidence="2 3">
    <name type="scientific">Cellulomonas carbonis T26</name>
    <dbReference type="NCBI Taxonomy" id="947969"/>
    <lineage>
        <taxon>Bacteria</taxon>
        <taxon>Bacillati</taxon>
        <taxon>Actinomycetota</taxon>
        <taxon>Actinomycetes</taxon>
        <taxon>Micrococcales</taxon>
        <taxon>Cellulomonadaceae</taxon>
        <taxon>Cellulomonas</taxon>
    </lineage>
</organism>
<feature type="transmembrane region" description="Helical" evidence="1">
    <location>
        <begin position="135"/>
        <end position="155"/>
    </location>
</feature>
<feature type="transmembrane region" description="Helical" evidence="1">
    <location>
        <begin position="25"/>
        <end position="52"/>
    </location>
</feature>
<keyword evidence="3" id="KW-1185">Reference proteome</keyword>
<evidence type="ECO:0000313" key="2">
    <source>
        <dbReference type="EMBL" id="KGM10562.1"/>
    </source>
</evidence>
<sequence length="162" mass="16305">MRAPGPTTVRLPCTSEVRMSRRSRLALWMVGVLVAAGVAGVVVGLGVGALYAAQAPEHETWADLAAVIMGLLAGGAVALLVWSVGTVLVVRRFVAPGRRLAVLGWSALAVVVTAAVGAALRLVDGGALAASDATWAAIAGATTAAVLAPPVVLAIREARQPD</sequence>
<reference evidence="2 3" key="1">
    <citation type="submission" date="2013-08" db="EMBL/GenBank/DDBJ databases">
        <title>Genome sequencing of Cellulomonas carbonis T26.</title>
        <authorList>
            <person name="Chen F."/>
            <person name="Li Y."/>
            <person name="Wang G."/>
        </authorList>
    </citation>
    <scope>NUCLEOTIDE SEQUENCE [LARGE SCALE GENOMIC DNA]</scope>
    <source>
        <strain evidence="2 3">T26</strain>
    </source>
</reference>
<comment type="caution">
    <text evidence="2">The sequence shown here is derived from an EMBL/GenBank/DDBJ whole genome shotgun (WGS) entry which is preliminary data.</text>
</comment>
<reference evidence="2 3" key="2">
    <citation type="journal article" date="2015" name="Stand. Genomic Sci.">
        <title>Draft genome sequence of Cellulomonas carbonis T26(T) and comparative analysis of six Cellulomonas genomes.</title>
        <authorList>
            <person name="Zhuang W."/>
            <person name="Zhang S."/>
            <person name="Xia X."/>
            <person name="Wang G."/>
        </authorList>
    </citation>
    <scope>NUCLEOTIDE SEQUENCE [LARGE SCALE GENOMIC DNA]</scope>
    <source>
        <strain evidence="2 3">T26</strain>
    </source>
</reference>
<dbReference type="Proteomes" id="UP000029839">
    <property type="component" value="Unassembled WGS sequence"/>
</dbReference>
<feature type="transmembrane region" description="Helical" evidence="1">
    <location>
        <begin position="64"/>
        <end position="90"/>
    </location>
</feature>
<gene>
    <name evidence="2" type="ORF">N868_13450</name>
</gene>
<evidence type="ECO:0000256" key="1">
    <source>
        <dbReference type="SAM" id="Phobius"/>
    </source>
</evidence>
<dbReference type="EMBL" id="AXCY01000046">
    <property type="protein sequence ID" value="KGM10562.1"/>
    <property type="molecule type" value="Genomic_DNA"/>
</dbReference>
<feature type="transmembrane region" description="Helical" evidence="1">
    <location>
        <begin position="102"/>
        <end position="123"/>
    </location>
</feature>
<keyword evidence="1" id="KW-0472">Membrane</keyword>
<name>A0A0A0BSB6_9CELL</name>
<dbReference type="AlphaFoldDB" id="A0A0A0BSB6"/>
<accession>A0A0A0BSB6</accession>
<keyword evidence="1" id="KW-1133">Transmembrane helix</keyword>